<keyword evidence="2" id="KW-1185">Reference proteome</keyword>
<sequence length="84" mass="9118">MAAATIALTGTCSGKRARRDTTDLPTPLPVVVDENEGPCFVEERVVNTLRGDTLTRGPDSDAFSSFGKRVVIKDWHDTAVLQFP</sequence>
<proteinExistence type="predicted"/>
<dbReference type="Proteomes" id="UP001175228">
    <property type="component" value="Unassembled WGS sequence"/>
</dbReference>
<evidence type="ECO:0000313" key="1">
    <source>
        <dbReference type="EMBL" id="KAK0485464.1"/>
    </source>
</evidence>
<protein>
    <submittedName>
        <fullName evidence="1">Uncharacterized protein</fullName>
    </submittedName>
</protein>
<name>A0AA39PKX5_9AGAR</name>
<dbReference type="AlphaFoldDB" id="A0AA39PKX5"/>
<accession>A0AA39PKX5</accession>
<evidence type="ECO:0000313" key="2">
    <source>
        <dbReference type="Proteomes" id="UP001175228"/>
    </source>
</evidence>
<organism evidence="1 2">
    <name type="scientific">Armillaria luteobubalina</name>
    <dbReference type="NCBI Taxonomy" id="153913"/>
    <lineage>
        <taxon>Eukaryota</taxon>
        <taxon>Fungi</taxon>
        <taxon>Dikarya</taxon>
        <taxon>Basidiomycota</taxon>
        <taxon>Agaricomycotina</taxon>
        <taxon>Agaricomycetes</taxon>
        <taxon>Agaricomycetidae</taxon>
        <taxon>Agaricales</taxon>
        <taxon>Marasmiineae</taxon>
        <taxon>Physalacriaceae</taxon>
        <taxon>Armillaria</taxon>
    </lineage>
</organism>
<reference evidence="1" key="1">
    <citation type="submission" date="2023-06" db="EMBL/GenBank/DDBJ databases">
        <authorList>
            <consortium name="Lawrence Berkeley National Laboratory"/>
            <person name="Ahrendt S."/>
            <person name="Sahu N."/>
            <person name="Indic B."/>
            <person name="Wong-Bajracharya J."/>
            <person name="Merenyi Z."/>
            <person name="Ke H.-M."/>
            <person name="Monk M."/>
            <person name="Kocsube S."/>
            <person name="Drula E."/>
            <person name="Lipzen A."/>
            <person name="Balint B."/>
            <person name="Henrissat B."/>
            <person name="Andreopoulos B."/>
            <person name="Martin F.M."/>
            <person name="Harder C.B."/>
            <person name="Rigling D."/>
            <person name="Ford K.L."/>
            <person name="Foster G.D."/>
            <person name="Pangilinan J."/>
            <person name="Papanicolaou A."/>
            <person name="Barry K."/>
            <person name="LaButti K."/>
            <person name="Viragh M."/>
            <person name="Koriabine M."/>
            <person name="Yan M."/>
            <person name="Riley R."/>
            <person name="Champramary S."/>
            <person name="Plett K.L."/>
            <person name="Tsai I.J."/>
            <person name="Slot J."/>
            <person name="Sipos G."/>
            <person name="Plett J."/>
            <person name="Nagy L.G."/>
            <person name="Grigoriev I.V."/>
        </authorList>
    </citation>
    <scope>NUCLEOTIDE SEQUENCE</scope>
    <source>
        <strain evidence="1">HWK02</strain>
    </source>
</reference>
<dbReference type="EMBL" id="JAUEPU010000050">
    <property type="protein sequence ID" value="KAK0485464.1"/>
    <property type="molecule type" value="Genomic_DNA"/>
</dbReference>
<comment type="caution">
    <text evidence="1">The sequence shown here is derived from an EMBL/GenBank/DDBJ whole genome shotgun (WGS) entry which is preliminary data.</text>
</comment>
<gene>
    <name evidence="1" type="ORF">EDD18DRAFT_1360920</name>
</gene>